<dbReference type="EMBL" id="SMJW01000248">
    <property type="protein sequence ID" value="TDC07177.1"/>
    <property type="molecule type" value="Genomic_DNA"/>
</dbReference>
<dbReference type="GO" id="GO:0003677">
    <property type="term" value="F:DNA binding"/>
    <property type="evidence" value="ECO:0007669"/>
    <property type="project" value="InterPro"/>
</dbReference>
<name>A0A4R4NIB8_9ACTN</name>
<dbReference type="Gene3D" id="1.10.260.40">
    <property type="entry name" value="lambda repressor-like DNA-binding domains"/>
    <property type="match status" value="1"/>
</dbReference>
<dbReference type="CDD" id="cd00093">
    <property type="entry name" value="HTH_XRE"/>
    <property type="match status" value="1"/>
</dbReference>
<dbReference type="InterPro" id="IPR010982">
    <property type="entry name" value="Lambda_DNA-bd_dom_sf"/>
</dbReference>
<feature type="domain" description="HTH cro/C1-type" evidence="1">
    <location>
        <begin position="64"/>
        <end position="120"/>
    </location>
</feature>
<dbReference type="PROSITE" id="PS50943">
    <property type="entry name" value="HTH_CROC1"/>
    <property type="match status" value="1"/>
</dbReference>
<dbReference type="Pfam" id="PF13560">
    <property type="entry name" value="HTH_31"/>
    <property type="match status" value="1"/>
</dbReference>
<reference evidence="2 3" key="1">
    <citation type="submission" date="2019-03" db="EMBL/GenBank/DDBJ databases">
        <title>Draft genome sequences of novel Actinobacteria.</title>
        <authorList>
            <person name="Sahin N."/>
            <person name="Ay H."/>
            <person name="Saygin H."/>
        </authorList>
    </citation>
    <scope>NUCLEOTIDE SEQUENCE [LARGE SCALE GENOMIC DNA]</scope>
    <source>
        <strain evidence="2 3">DSM 45347</strain>
    </source>
</reference>
<accession>A0A4R4NIB8</accession>
<dbReference type="AlphaFoldDB" id="A0A4R4NIB8"/>
<proteinExistence type="predicted"/>
<organism evidence="2 3">
    <name type="scientific">Actinomadura bangladeshensis</name>
    <dbReference type="NCBI Taxonomy" id="453573"/>
    <lineage>
        <taxon>Bacteria</taxon>
        <taxon>Bacillati</taxon>
        <taxon>Actinomycetota</taxon>
        <taxon>Actinomycetes</taxon>
        <taxon>Streptosporangiales</taxon>
        <taxon>Thermomonosporaceae</taxon>
        <taxon>Actinomadura</taxon>
    </lineage>
</organism>
<dbReference type="OrthoDB" id="4506662at2"/>
<gene>
    <name evidence="2" type="ORF">E1284_32795</name>
</gene>
<dbReference type="Proteomes" id="UP000295431">
    <property type="component" value="Unassembled WGS sequence"/>
</dbReference>
<keyword evidence="3" id="KW-1185">Reference proteome</keyword>
<sequence length="482" mass="52603">MAERSDDRACPACHITRLSRYNNDPLCGACLLAVRDRVGVTPAWLWDSVPLRQALARTDMAAVMAILRGAAGMSQLEFGHILGWSQSVITKIECGRRDTFHDIREILRIADLLDMPRQALLPLVTGCVDPECGTDQDIAFWEDAMDPLRQVGRREFTVMVSGLALAAALPPERADRGHVRYLQASLERLRRQDAAVGGGTLRTQAVRLFARARAMLDESDYTEQVGRELMAVTADLGLVSAWLAYDSGDQASARALYSEAELLAGSAGDSKVLAHVYANMAQQAVHLARSTERRGTAREALRFIDRAADSARYIPSSALHALLALRQALAYSQLGDAAAFRAAIDRARREADRGPHDSDPSWTAFVTHSEIAGYEAMGAVQLNRPGDAVPLYQAVLDDDGRSPRDRAYYRARLAAALCAAGDQREAVAEGLRVVGDLGEGLTSTRVLNELRPVRSGTHELTLDIHQEFCQQFDAAERALAAT</sequence>
<evidence type="ECO:0000313" key="3">
    <source>
        <dbReference type="Proteomes" id="UP000295431"/>
    </source>
</evidence>
<dbReference type="SUPFAM" id="SSF47413">
    <property type="entry name" value="lambda repressor-like DNA-binding domains"/>
    <property type="match status" value="1"/>
</dbReference>
<evidence type="ECO:0000259" key="1">
    <source>
        <dbReference type="PROSITE" id="PS50943"/>
    </source>
</evidence>
<evidence type="ECO:0000313" key="2">
    <source>
        <dbReference type="EMBL" id="TDC07177.1"/>
    </source>
</evidence>
<protein>
    <submittedName>
        <fullName evidence="2">XRE family transcriptional regulator</fullName>
    </submittedName>
</protein>
<dbReference type="InterPro" id="IPR001387">
    <property type="entry name" value="Cro/C1-type_HTH"/>
</dbReference>
<comment type="caution">
    <text evidence="2">The sequence shown here is derived from an EMBL/GenBank/DDBJ whole genome shotgun (WGS) entry which is preliminary data.</text>
</comment>
<dbReference type="SMART" id="SM00530">
    <property type="entry name" value="HTH_XRE"/>
    <property type="match status" value="1"/>
</dbReference>